<sequence length="470" mass="50698">MKNSLKGYWSVLTVLSLATAIELLDGTALNISLPTIATEFNAGLDSVSWIPLVYFLVISCLLLPFAKTAEIYGTGRIIAGGFLIFTAASYLCTISPGVWWLVLFRGIQAIGGAMMAAGVPAQVAIAFPQNVRGKALGIIMGAGGFALAAGPAIGGYITHYLSWHWIFYINIPLGLIGVILTLYLFEDQKPSGITRKFDYPGVIFLSVAMSAFLFTLTKGSALGWNSPVILLCILLFMIFAPLFFIWENRNANPIINTEIFLSWKFLGAVLFLTLFEILLGGIEFTLPFYLENITGLTPDISGLYLLIPPLIMIIAGPAGGLISDYEGNRLVCSIAALIALLSSIPFVYSLYTDTIHLVIALIMFGAAIGIVASSGASRVIEHSPEKHKITGSAISNLVFYVGMSIGTAAYTLVLQESISLQTKNFQSTIIQSLPPIIFTNAMEMIYIFSAVLAVAALIISISVKNRDIYN</sequence>
<feature type="transmembrane region" description="Helical" evidence="7">
    <location>
        <begin position="302"/>
        <end position="323"/>
    </location>
</feature>
<dbReference type="RefSeq" id="WP_317137092.1">
    <property type="nucleotide sequence ID" value="NZ_CP043875.1"/>
</dbReference>
<dbReference type="Pfam" id="PF07690">
    <property type="entry name" value="MFS_1"/>
    <property type="match status" value="1"/>
</dbReference>
<feature type="transmembrane region" description="Helical" evidence="7">
    <location>
        <begin position="46"/>
        <end position="65"/>
    </location>
</feature>
<dbReference type="PANTHER" id="PTHR42718:SF46">
    <property type="entry name" value="BLR6921 PROTEIN"/>
    <property type="match status" value="1"/>
</dbReference>
<dbReference type="GeneID" id="85228880"/>
<dbReference type="Gene3D" id="1.20.1720.10">
    <property type="entry name" value="Multidrug resistance protein D"/>
    <property type="match status" value="1"/>
</dbReference>
<evidence type="ECO:0000256" key="1">
    <source>
        <dbReference type="ARBA" id="ARBA00004651"/>
    </source>
</evidence>
<reference evidence="9 10" key="1">
    <citation type="submission" date="2019-09" db="EMBL/GenBank/DDBJ databases">
        <title>The complete genome of Methanoplanus sp. FWC-SCC4.</title>
        <authorList>
            <person name="Chen S.-C."/>
            <person name="Zhou Y.-Z."/>
            <person name="Lai M.-C."/>
        </authorList>
    </citation>
    <scope>NUCLEOTIDE SEQUENCE [LARGE SCALE GENOMIC DNA]</scope>
    <source>
        <strain evidence="9 10">FWC-SCC4</strain>
    </source>
</reference>
<evidence type="ECO:0000313" key="9">
    <source>
        <dbReference type="EMBL" id="WOF15522.1"/>
    </source>
</evidence>
<keyword evidence="2" id="KW-0813">Transport</keyword>
<gene>
    <name evidence="9" type="ORF">F1737_01885</name>
</gene>
<dbReference type="AlphaFoldDB" id="A0AA97FAW1"/>
<dbReference type="PANTHER" id="PTHR42718">
    <property type="entry name" value="MAJOR FACILITATOR SUPERFAMILY MULTIDRUG TRANSPORTER MFSC"/>
    <property type="match status" value="1"/>
</dbReference>
<evidence type="ECO:0000256" key="6">
    <source>
        <dbReference type="ARBA" id="ARBA00023136"/>
    </source>
</evidence>
<evidence type="ECO:0000313" key="10">
    <source>
        <dbReference type="Proteomes" id="UP001301797"/>
    </source>
</evidence>
<dbReference type="Gene3D" id="1.20.1250.20">
    <property type="entry name" value="MFS general substrate transporter like domains"/>
    <property type="match status" value="1"/>
</dbReference>
<keyword evidence="4 7" id="KW-0812">Transmembrane</keyword>
<dbReference type="SUPFAM" id="SSF103473">
    <property type="entry name" value="MFS general substrate transporter"/>
    <property type="match status" value="1"/>
</dbReference>
<comment type="subcellular location">
    <subcellularLocation>
        <location evidence="1">Cell membrane</location>
        <topology evidence="1">Multi-pass membrane protein</topology>
    </subcellularLocation>
</comment>
<feature type="transmembrane region" description="Helical" evidence="7">
    <location>
        <begin position="163"/>
        <end position="185"/>
    </location>
</feature>
<dbReference type="InterPro" id="IPR020846">
    <property type="entry name" value="MFS_dom"/>
</dbReference>
<feature type="transmembrane region" description="Helical" evidence="7">
    <location>
        <begin position="444"/>
        <end position="463"/>
    </location>
</feature>
<feature type="transmembrane region" description="Helical" evidence="7">
    <location>
        <begin position="135"/>
        <end position="157"/>
    </location>
</feature>
<dbReference type="GO" id="GO:0022857">
    <property type="term" value="F:transmembrane transporter activity"/>
    <property type="evidence" value="ECO:0007669"/>
    <property type="project" value="InterPro"/>
</dbReference>
<keyword evidence="5 7" id="KW-1133">Transmembrane helix</keyword>
<dbReference type="PRINTS" id="PR01036">
    <property type="entry name" value="TCRTETB"/>
</dbReference>
<feature type="transmembrane region" description="Helical" evidence="7">
    <location>
        <begin position="77"/>
        <end position="101"/>
    </location>
</feature>
<proteinExistence type="predicted"/>
<evidence type="ECO:0000256" key="3">
    <source>
        <dbReference type="ARBA" id="ARBA00022475"/>
    </source>
</evidence>
<feature type="transmembrane region" description="Helical" evidence="7">
    <location>
        <begin position="107"/>
        <end position="128"/>
    </location>
</feature>
<name>A0AA97FAW1_9EURY</name>
<evidence type="ECO:0000256" key="7">
    <source>
        <dbReference type="SAM" id="Phobius"/>
    </source>
</evidence>
<feature type="transmembrane region" description="Helical" evidence="7">
    <location>
        <begin position="330"/>
        <end position="348"/>
    </location>
</feature>
<keyword evidence="6 7" id="KW-0472">Membrane</keyword>
<dbReference type="GO" id="GO:0005886">
    <property type="term" value="C:plasma membrane"/>
    <property type="evidence" value="ECO:0007669"/>
    <property type="project" value="UniProtKB-SubCell"/>
</dbReference>
<feature type="transmembrane region" description="Helical" evidence="7">
    <location>
        <begin position="197"/>
        <end position="216"/>
    </location>
</feature>
<dbReference type="InterPro" id="IPR011701">
    <property type="entry name" value="MFS"/>
</dbReference>
<organism evidence="9 10">
    <name type="scientific">Methanochimaera problematica</name>
    <dbReference type="NCBI Taxonomy" id="2609417"/>
    <lineage>
        <taxon>Archaea</taxon>
        <taxon>Methanobacteriati</taxon>
        <taxon>Methanobacteriota</taxon>
        <taxon>Stenosarchaea group</taxon>
        <taxon>Methanomicrobia</taxon>
        <taxon>Methanomicrobiales</taxon>
        <taxon>Methanomicrobiaceae</taxon>
        <taxon>Methanochimaera</taxon>
    </lineage>
</organism>
<dbReference type="EMBL" id="CP043875">
    <property type="protein sequence ID" value="WOF15522.1"/>
    <property type="molecule type" value="Genomic_DNA"/>
</dbReference>
<feature type="domain" description="Major facilitator superfamily (MFS) profile" evidence="8">
    <location>
        <begin position="11"/>
        <end position="467"/>
    </location>
</feature>
<dbReference type="InterPro" id="IPR036259">
    <property type="entry name" value="MFS_trans_sf"/>
</dbReference>
<evidence type="ECO:0000259" key="8">
    <source>
        <dbReference type="PROSITE" id="PS50850"/>
    </source>
</evidence>
<evidence type="ECO:0000256" key="4">
    <source>
        <dbReference type="ARBA" id="ARBA00022692"/>
    </source>
</evidence>
<dbReference type="CDD" id="cd17321">
    <property type="entry name" value="MFS_MMR_MDR_like"/>
    <property type="match status" value="1"/>
</dbReference>
<evidence type="ECO:0000256" key="5">
    <source>
        <dbReference type="ARBA" id="ARBA00022989"/>
    </source>
</evidence>
<feature type="transmembrane region" description="Helical" evidence="7">
    <location>
        <begin position="393"/>
        <end position="413"/>
    </location>
</feature>
<keyword evidence="10" id="KW-1185">Reference proteome</keyword>
<evidence type="ECO:0000256" key="2">
    <source>
        <dbReference type="ARBA" id="ARBA00022448"/>
    </source>
</evidence>
<accession>A0AA97FAW1</accession>
<feature type="transmembrane region" description="Helical" evidence="7">
    <location>
        <begin position="228"/>
        <end position="246"/>
    </location>
</feature>
<dbReference type="PROSITE" id="PS50850">
    <property type="entry name" value="MFS"/>
    <property type="match status" value="1"/>
</dbReference>
<keyword evidence="3" id="KW-1003">Cell membrane</keyword>
<dbReference type="KEGG" id="mefw:F1737_01885"/>
<feature type="transmembrane region" description="Helical" evidence="7">
    <location>
        <begin position="266"/>
        <end position="290"/>
    </location>
</feature>
<feature type="transmembrane region" description="Helical" evidence="7">
    <location>
        <begin position="354"/>
        <end position="372"/>
    </location>
</feature>
<protein>
    <submittedName>
        <fullName evidence="9">MFS transporter</fullName>
    </submittedName>
</protein>
<dbReference type="Proteomes" id="UP001301797">
    <property type="component" value="Chromosome"/>
</dbReference>